<dbReference type="PANTHER" id="PTHR33022:SF13">
    <property type="entry name" value="UBIQUITIN-LIKE PROTEASE FAMILY PROFILE DOMAIN-CONTAINING PROTEIN"/>
    <property type="match status" value="1"/>
</dbReference>
<feature type="region of interest" description="Disordered" evidence="1">
    <location>
        <begin position="41"/>
        <end position="62"/>
    </location>
</feature>
<feature type="region of interest" description="Disordered" evidence="1">
    <location>
        <begin position="1"/>
        <end position="20"/>
    </location>
</feature>
<gene>
    <name evidence="2" type="ORF">T459_19417</name>
</gene>
<reference evidence="2 3" key="1">
    <citation type="journal article" date="2014" name="Nat. Genet.">
        <title>Genome sequence of the hot pepper provides insights into the evolution of pungency in Capsicum species.</title>
        <authorList>
            <person name="Kim S."/>
            <person name="Park M."/>
            <person name="Yeom S.I."/>
            <person name="Kim Y.M."/>
            <person name="Lee J.M."/>
            <person name="Lee H.A."/>
            <person name="Seo E."/>
            <person name="Choi J."/>
            <person name="Cheong K."/>
            <person name="Kim K.T."/>
            <person name="Jung K."/>
            <person name="Lee G.W."/>
            <person name="Oh S.K."/>
            <person name="Bae C."/>
            <person name="Kim S.B."/>
            <person name="Lee H.Y."/>
            <person name="Kim S.Y."/>
            <person name="Kim M.S."/>
            <person name="Kang B.C."/>
            <person name="Jo Y.D."/>
            <person name="Yang H.B."/>
            <person name="Jeong H.J."/>
            <person name="Kang W.H."/>
            <person name="Kwon J.K."/>
            <person name="Shin C."/>
            <person name="Lim J.Y."/>
            <person name="Park J.H."/>
            <person name="Huh J.H."/>
            <person name="Kim J.S."/>
            <person name="Kim B.D."/>
            <person name="Cohen O."/>
            <person name="Paran I."/>
            <person name="Suh M.C."/>
            <person name="Lee S.B."/>
            <person name="Kim Y.K."/>
            <person name="Shin Y."/>
            <person name="Noh S.J."/>
            <person name="Park J."/>
            <person name="Seo Y.S."/>
            <person name="Kwon S.Y."/>
            <person name="Kim H.A."/>
            <person name="Park J.M."/>
            <person name="Kim H.J."/>
            <person name="Choi S.B."/>
            <person name="Bosland P.W."/>
            <person name="Reeves G."/>
            <person name="Jo S.H."/>
            <person name="Lee B.W."/>
            <person name="Cho H.T."/>
            <person name="Choi H.S."/>
            <person name="Lee M.S."/>
            <person name="Yu Y."/>
            <person name="Do Choi Y."/>
            <person name="Park B.S."/>
            <person name="van Deynze A."/>
            <person name="Ashrafi H."/>
            <person name="Hill T."/>
            <person name="Kim W.T."/>
            <person name="Pai H.S."/>
            <person name="Ahn H.K."/>
            <person name="Yeam I."/>
            <person name="Giovannoni J.J."/>
            <person name="Rose J.K."/>
            <person name="Sorensen I."/>
            <person name="Lee S.J."/>
            <person name="Kim R.W."/>
            <person name="Choi I.Y."/>
            <person name="Choi B.S."/>
            <person name="Lim J.S."/>
            <person name="Lee Y.H."/>
            <person name="Choi D."/>
        </authorList>
    </citation>
    <scope>NUCLEOTIDE SEQUENCE [LARGE SCALE GENOMIC DNA]</scope>
    <source>
        <strain evidence="3">cv. CM334</strain>
    </source>
</reference>
<evidence type="ECO:0000313" key="2">
    <source>
        <dbReference type="EMBL" id="PHT75895.1"/>
    </source>
</evidence>
<sequence>MDPKRKKIKSSPSKGTSAATRLYPPLYELALQTLSQLRAEDNKHGEEEYLKRDDPNANSPSDEELVKTFSIDRYPVRMQCDGATDLTDFSLDFATSSECFACKCQDCKAKYDGVINVINALTASVKEMTSNRGVIPSKRISYPYTSLEIKAAKRRRKDTSKASSGIEKSKIAMSLSLSCTDVDVTVEATTEEHNITVDNPSTASKEEEKVEPVSSGEQKNYPFEGLNISDEAPIKLTQLINDYSEWVVDGLLKHHVGRDCGPFVAAYTEYLSDGLQVPNDELDARLLHKRYVALLWKYREAKAQKPYASDIKDPR</sequence>
<dbReference type="AlphaFoldDB" id="A0A2G2Z205"/>
<accession>A0A2G2Z205</accession>
<organism evidence="2 3">
    <name type="scientific">Capsicum annuum</name>
    <name type="common">Capsicum pepper</name>
    <dbReference type="NCBI Taxonomy" id="4072"/>
    <lineage>
        <taxon>Eukaryota</taxon>
        <taxon>Viridiplantae</taxon>
        <taxon>Streptophyta</taxon>
        <taxon>Embryophyta</taxon>
        <taxon>Tracheophyta</taxon>
        <taxon>Spermatophyta</taxon>
        <taxon>Magnoliopsida</taxon>
        <taxon>eudicotyledons</taxon>
        <taxon>Gunneridae</taxon>
        <taxon>Pentapetalae</taxon>
        <taxon>asterids</taxon>
        <taxon>lamiids</taxon>
        <taxon>Solanales</taxon>
        <taxon>Solanaceae</taxon>
        <taxon>Solanoideae</taxon>
        <taxon>Capsiceae</taxon>
        <taxon>Capsicum</taxon>
    </lineage>
</organism>
<dbReference type="EMBL" id="AYRZ02000007">
    <property type="protein sequence ID" value="PHT75895.1"/>
    <property type="molecule type" value="Genomic_DNA"/>
</dbReference>
<dbReference type="Proteomes" id="UP000222542">
    <property type="component" value="Unassembled WGS sequence"/>
</dbReference>
<keyword evidence="3" id="KW-1185">Reference proteome</keyword>
<name>A0A2G2Z205_CAPAN</name>
<dbReference type="STRING" id="4072.A0A2G2Z205"/>
<feature type="region of interest" description="Disordered" evidence="1">
    <location>
        <begin position="190"/>
        <end position="222"/>
    </location>
</feature>
<evidence type="ECO:0000313" key="3">
    <source>
        <dbReference type="Proteomes" id="UP000222542"/>
    </source>
</evidence>
<reference evidence="2 3" key="2">
    <citation type="journal article" date="2017" name="Genome Biol.">
        <title>New reference genome sequences of hot pepper reveal the massive evolution of plant disease-resistance genes by retroduplication.</title>
        <authorList>
            <person name="Kim S."/>
            <person name="Park J."/>
            <person name="Yeom S.I."/>
            <person name="Kim Y.M."/>
            <person name="Seo E."/>
            <person name="Kim K.T."/>
            <person name="Kim M.S."/>
            <person name="Lee J.M."/>
            <person name="Cheong K."/>
            <person name="Shin H.S."/>
            <person name="Kim S.B."/>
            <person name="Han K."/>
            <person name="Lee J."/>
            <person name="Park M."/>
            <person name="Lee H.A."/>
            <person name="Lee H.Y."/>
            <person name="Lee Y."/>
            <person name="Oh S."/>
            <person name="Lee J.H."/>
            <person name="Choi E."/>
            <person name="Choi E."/>
            <person name="Lee S.E."/>
            <person name="Jeon J."/>
            <person name="Kim H."/>
            <person name="Choi G."/>
            <person name="Song H."/>
            <person name="Lee J."/>
            <person name="Lee S.C."/>
            <person name="Kwon J.K."/>
            <person name="Lee H.Y."/>
            <person name="Koo N."/>
            <person name="Hong Y."/>
            <person name="Kim R.W."/>
            <person name="Kang W.H."/>
            <person name="Huh J.H."/>
            <person name="Kang B.C."/>
            <person name="Yang T.J."/>
            <person name="Lee Y.H."/>
            <person name="Bennetzen J.L."/>
            <person name="Choi D."/>
        </authorList>
    </citation>
    <scope>NUCLEOTIDE SEQUENCE [LARGE SCALE GENOMIC DNA]</scope>
    <source>
        <strain evidence="3">cv. CM334</strain>
    </source>
</reference>
<feature type="compositionally biased region" description="Basic and acidic residues" evidence="1">
    <location>
        <begin position="41"/>
        <end position="55"/>
    </location>
</feature>
<protein>
    <recommendedName>
        <fullName evidence="4">Ubiquitin-like protease family profile domain-containing protein</fullName>
    </recommendedName>
</protein>
<dbReference type="PANTHER" id="PTHR33022">
    <property type="entry name" value="DUF1985 DOMAIN-CONTAINING PROTEIN"/>
    <property type="match status" value="1"/>
</dbReference>
<evidence type="ECO:0008006" key="4">
    <source>
        <dbReference type="Google" id="ProtNLM"/>
    </source>
</evidence>
<comment type="caution">
    <text evidence="2">The sequence shown here is derived from an EMBL/GenBank/DDBJ whole genome shotgun (WGS) entry which is preliminary data.</text>
</comment>
<dbReference type="Gramene" id="PHT75895">
    <property type="protein sequence ID" value="PHT75895"/>
    <property type="gene ID" value="T459_19417"/>
</dbReference>
<evidence type="ECO:0000256" key="1">
    <source>
        <dbReference type="SAM" id="MobiDB-lite"/>
    </source>
</evidence>
<proteinExistence type="predicted"/>